<dbReference type="OMA" id="CSKPVAF"/>
<keyword evidence="4" id="KW-1185">Reference proteome</keyword>
<dbReference type="AlphaFoldDB" id="A0A8I6SQ56"/>
<dbReference type="Proteomes" id="UP000494040">
    <property type="component" value="Unassembled WGS sequence"/>
</dbReference>
<dbReference type="InterPro" id="IPR001073">
    <property type="entry name" value="C1q_dom"/>
</dbReference>
<dbReference type="InterPro" id="IPR008983">
    <property type="entry name" value="Tumour_necrosis_fac-like_dom"/>
</dbReference>
<proteinExistence type="predicted"/>
<evidence type="ECO:0000313" key="3">
    <source>
        <dbReference type="EnsemblMetazoa" id="XP_014261862.1"/>
    </source>
</evidence>
<accession>A0A8I6SQ56</accession>
<dbReference type="GeneID" id="106673964"/>
<dbReference type="RefSeq" id="XP_014261862.1">
    <property type="nucleotide sequence ID" value="XM_014406376.2"/>
</dbReference>
<evidence type="ECO:0000259" key="2">
    <source>
        <dbReference type="PROSITE" id="PS50871"/>
    </source>
</evidence>
<dbReference type="SMART" id="SM00110">
    <property type="entry name" value="C1Q"/>
    <property type="match status" value="1"/>
</dbReference>
<dbReference type="Gene3D" id="2.60.120.40">
    <property type="match status" value="1"/>
</dbReference>
<keyword evidence="1" id="KW-0732">Signal</keyword>
<organism evidence="3 4">
    <name type="scientific">Cimex lectularius</name>
    <name type="common">Bed bug</name>
    <name type="synonym">Acanthia lectularia</name>
    <dbReference type="NCBI Taxonomy" id="79782"/>
    <lineage>
        <taxon>Eukaryota</taxon>
        <taxon>Metazoa</taxon>
        <taxon>Ecdysozoa</taxon>
        <taxon>Arthropoda</taxon>
        <taxon>Hexapoda</taxon>
        <taxon>Insecta</taxon>
        <taxon>Pterygota</taxon>
        <taxon>Neoptera</taxon>
        <taxon>Paraneoptera</taxon>
        <taxon>Hemiptera</taxon>
        <taxon>Heteroptera</taxon>
        <taxon>Panheteroptera</taxon>
        <taxon>Cimicomorpha</taxon>
        <taxon>Cimicidae</taxon>
        <taxon>Cimex</taxon>
    </lineage>
</organism>
<feature type="signal peptide" evidence="1">
    <location>
        <begin position="1"/>
        <end position="24"/>
    </location>
</feature>
<dbReference type="PROSITE" id="PS50871">
    <property type="entry name" value="C1Q"/>
    <property type="match status" value="1"/>
</dbReference>
<dbReference type="EnsemblMetazoa" id="XM_014406376.2">
    <property type="protein sequence ID" value="XP_014261862.1"/>
    <property type="gene ID" value="LOC106673964"/>
</dbReference>
<dbReference type="SUPFAM" id="SSF49842">
    <property type="entry name" value="TNF-like"/>
    <property type="match status" value="1"/>
</dbReference>
<name>A0A8I6SQ56_CIMLE</name>
<evidence type="ECO:0000313" key="4">
    <source>
        <dbReference type="Proteomes" id="UP000494040"/>
    </source>
</evidence>
<dbReference type="Pfam" id="PF00386">
    <property type="entry name" value="C1q"/>
    <property type="match status" value="1"/>
</dbReference>
<dbReference type="KEGG" id="clec:106673964"/>
<feature type="chain" id="PRO_5035320260" description="C1q domain-containing protein" evidence="1">
    <location>
        <begin position="25"/>
        <end position="180"/>
    </location>
</feature>
<reference evidence="3" key="1">
    <citation type="submission" date="2022-01" db="UniProtKB">
        <authorList>
            <consortium name="EnsemblMetazoa"/>
        </authorList>
    </citation>
    <scope>IDENTIFICATION</scope>
</reference>
<dbReference type="OrthoDB" id="10070467at2759"/>
<feature type="domain" description="C1q" evidence="2">
    <location>
        <begin position="43"/>
        <end position="180"/>
    </location>
</feature>
<protein>
    <recommendedName>
        <fullName evidence="2">C1q domain-containing protein</fullName>
    </recommendedName>
</protein>
<sequence length="180" mass="19027">MHLLSTPRMQMALVLLAVVGHILAADPEAPRIHGQQKLATAADCSGAVGFSGVGTHQVHDTGLIGYRTTLVDRGVGFSRETGEFTVHCPGIYHIAFAAYSNTPNTRIILKKRGAGKGSTWTEVASAGGEKSGGGSNQILLELEVGDQTGVWLADRRVNIATDNDRAAPSTTFTAFRIAKK</sequence>
<evidence type="ECO:0000256" key="1">
    <source>
        <dbReference type="SAM" id="SignalP"/>
    </source>
</evidence>